<dbReference type="InterPro" id="IPR036135">
    <property type="entry name" value="MoeA_linker/N_sf"/>
</dbReference>
<dbReference type="UniPathway" id="UPA00344"/>
<evidence type="ECO:0000256" key="1">
    <source>
        <dbReference type="ARBA" id="ARBA00002901"/>
    </source>
</evidence>
<dbReference type="EC" id="2.10.1.1" evidence="6"/>
<evidence type="ECO:0000256" key="2">
    <source>
        <dbReference type="ARBA" id="ARBA00005046"/>
    </source>
</evidence>
<comment type="cofactor">
    <cofactor evidence="6">
        <name>Mg(2+)</name>
        <dbReference type="ChEBI" id="CHEBI:18420"/>
    </cofactor>
</comment>
<comment type="function">
    <text evidence="1 6">Catalyzes the insertion of molybdate into adenylated molybdopterin with the concomitant release of AMP.</text>
</comment>
<dbReference type="SUPFAM" id="SSF53218">
    <property type="entry name" value="Molybdenum cofactor biosynthesis proteins"/>
    <property type="match status" value="1"/>
</dbReference>
<dbReference type="InterPro" id="IPR036688">
    <property type="entry name" value="MoeA_C_domain_IV_sf"/>
</dbReference>
<comment type="catalytic activity">
    <reaction evidence="5">
        <text>adenylyl-molybdopterin + molybdate = Mo-molybdopterin + AMP + H(+)</text>
        <dbReference type="Rhea" id="RHEA:35047"/>
        <dbReference type="ChEBI" id="CHEBI:15378"/>
        <dbReference type="ChEBI" id="CHEBI:36264"/>
        <dbReference type="ChEBI" id="CHEBI:62727"/>
        <dbReference type="ChEBI" id="CHEBI:71302"/>
        <dbReference type="ChEBI" id="CHEBI:456215"/>
        <dbReference type="EC" id="2.10.1.1"/>
    </reaction>
</comment>
<evidence type="ECO:0000256" key="3">
    <source>
        <dbReference type="ARBA" id="ARBA00010763"/>
    </source>
</evidence>
<dbReference type="GO" id="GO:0005829">
    <property type="term" value="C:cytosol"/>
    <property type="evidence" value="ECO:0007669"/>
    <property type="project" value="TreeGrafter"/>
</dbReference>
<dbReference type="InterPro" id="IPR005110">
    <property type="entry name" value="MoeA_linker/N"/>
</dbReference>
<dbReference type="InterPro" id="IPR008284">
    <property type="entry name" value="MoCF_biosynth_CS"/>
</dbReference>
<evidence type="ECO:0000256" key="4">
    <source>
        <dbReference type="ARBA" id="ARBA00023150"/>
    </source>
</evidence>
<dbReference type="NCBIfam" id="TIGR00177">
    <property type="entry name" value="molyb_syn"/>
    <property type="match status" value="1"/>
</dbReference>
<organism evidence="8 9">
    <name type="scientific">Candidatus Thermochlorobacter aerophilus</name>
    <dbReference type="NCBI Taxonomy" id="1868324"/>
    <lineage>
        <taxon>Bacteria</taxon>
        <taxon>Pseudomonadati</taxon>
        <taxon>Chlorobiota</taxon>
        <taxon>Chlorobiia</taxon>
        <taxon>Chlorobiales</taxon>
        <taxon>Candidatus Thermochlorobacteriaceae</taxon>
        <taxon>Candidatus Thermochlorobacter</taxon>
    </lineage>
</organism>
<sequence length="404" mass="44334">MISVDEADKLLAQHSLPTTDVLFPIDYAVGKVLREDIFADRDFPPFHRAAMDGIALRYANLGAPERLIPIENTAYAGAPQLTLNNPDAAIEIMTGAVLPEGCDTIVRLEDVVFQTIDGERYAKVLVPPQPAQHVHHKGSDRKQGDLIVPKGRILSAAEIAVAASVGKTHVRVNLLPRISVISTGDELVAVEAVPLPHQIRISNAYAIQALLNEHGYSAKLYRSPDDEWAFSNLLSECLADSDILILTGGVSAGKADFVPAVLEKHCIEKIFHKIRQRPGKPMWFGKRTSDNKIVFALPGNPVSTVVCMLRYVLPFLKRTAGCTEDRHLSAVLDETVEFKPALTYFLPVKLQVRQGVLHAQPLKGHGSGDFANLADCDGFLELPEAQTLFQKGEAYTLLLYRALR</sequence>
<evidence type="ECO:0000256" key="6">
    <source>
        <dbReference type="RuleBase" id="RU365090"/>
    </source>
</evidence>
<keyword evidence="6" id="KW-0479">Metal-binding</keyword>
<accession>A0A395M094</accession>
<comment type="caution">
    <text evidence="8">The sequence shown here is derived from an EMBL/GenBank/DDBJ whole genome shotgun (WGS) entry which is preliminary data.</text>
</comment>
<evidence type="ECO:0000259" key="7">
    <source>
        <dbReference type="SMART" id="SM00852"/>
    </source>
</evidence>
<dbReference type="Pfam" id="PF03453">
    <property type="entry name" value="MoeA_N"/>
    <property type="match status" value="1"/>
</dbReference>
<evidence type="ECO:0000256" key="5">
    <source>
        <dbReference type="ARBA" id="ARBA00047317"/>
    </source>
</evidence>
<comment type="pathway">
    <text evidence="2 6">Cofactor biosynthesis; molybdopterin biosynthesis.</text>
</comment>
<dbReference type="Gene3D" id="2.40.340.10">
    <property type="entry name" value="MoeA, C-terminal, domain IV"/>
    <property type="match status" value="1"/>
</dbReference>
<dbReference type="GO" id="GO:0006777">
    <property type="term" value="P:Mo-molybdopterin cofactor biosynthetic process"/>
    <property type="evidence" value="ECO:0007669"/>
    <property type="project" value="UniProtKB-UniRule"/>
</dbReference>
<evidence type="ECO:0000313" key="8">
    <source>
        <dbReference type="EMBL" id="RFM23638.1"/>
    </source>
</evidence>
<name>A0A395M094_9BACT</name>
<protein>
    <recommendedName>
        <fullName evidence="6">Molybdopterin molybdenumtransferase</fullName>
        <ecNumber evidence="6">2.10.1.1</ecNumber>
    </recommendedName>
</protein>
<comment type="similarity">
    <text evidence="3 6">Belongs to the MoeA family.</text>
</comment>
<dbReference type="InterPro" id="IPR001453">
    <property type="entry name" value="MoaB/Mog_dom"/>
</dbReference>
<dbReference type="Proteomes" id="UP000266389">
    <property type="component" value="Unassembled WGS sequence"/>
</dbReference>
<dbReference type="PANTHER" id="PTHR10192:SF5">
    <property type="entry name" value="GEPHYRIN"/>
    <property type="match status" value="1"/>
</dbReference>
<dbReference type="GO" id="GO:0061599">
    <property type="term" value="F:molybdopterin molybdotransferase activity"/>
    <property type="evidence" value="ECO:0007669"/>
    <property type="project" value="UniProtKB-UniRule"/>
</dbReference>
<feature type="domain" description="MoaB/Mog" evidence="7">
    <location>
        <begin position="179"/>
        <end position="318"/>
    </location>
</feature>
<dbReference type="Pfam" id="PF00994">
    <property type="entry name" value="MoCF_biosynth"/>
    <property type="match status" value="1"/>
</dbReference>
<dbReference type="GO" id="GO:0046872">
    <property type="term" value="F:metal ion binding"/>
    <property type="evidence" value="ECO:0007669"/>
    <property type="project" value="UniProtKB-UniRule"/>
</dbReference>
<dbReference type="InterPro" id="IPR005111">
    <property type="entry name" value="MoeA_C_domain_IV"/>
</dbReference>
<dbReference type="Gene3D" id="3.40.980.10">
    <property type="entry name" value="MoaB/Mog-like domain"/>
    <property type="match status" value="1"/>
</dbReference>
<keyword evidence="4 6" id="KW-0501">Molybdenum cofactor biosynthesis</keyword>
<dbReference type="PROSITE" id="PS01079">
    <property type="entry name" value="MOCF_BIOSYNTHESIS_2"/>
    <property type="match status" value="1"/>
</dbReference>
<dbReference type="Gene3D" id="3.90.105.10">
    <property type="entry name" value="Molybdopterin biosynthesis moea protein, domain 2"/>
    <property type="match status" value="1"/>
</dbReference>
<dbReference type="Gene3D" id="2.170.190.11">
    <property type="entry name" value="Molybdopterin biosynthesis moea protein, domain 3"/>
    <property type="match status" value="1"/>
</dbReference>
<dbReference type="InterPro" id="IPR038987">
    <property type="entry name" value="MoeA-like"/>
</dbReference>
<keyword evidence="6 8" id="KW-0808">Transferase</keyword>
<keyword evidence="6" id="KW-0500">Molybdenum</keyword>
<keyword evidence="6" id="KW-0460">Magnesium</keyword>
<dbReference type="Pfam" id="PF03454">
    <property type="entry name" value="MoeA_C"/>
    <property type="match status" value="1"/>
</dbReference>
<proteinExistence type="inferred from homology"/>
<dbReference type="PANTHER" id="PTHR10192">
    <property type="entry name" value="MOLYBDOPTERIN BIOSYNTHESIS PROTEIN"/>
    <property type="match status" value="1"/>
</dbReference>
<evidence type="ECO:0000313" key="9">
    <source>
        <dbReference type="Proteomes" id="UP000266389"/>
    </source>
</evidence>
<dbReference type="SMART" id="SM00852">
    <property type="entry name" value="MoCF_biosynth"/>
    <property type="match status" value="1"/>
</dbReference>
<dbReference type="CDD" id="cd00887">
    <property type="entry name" value="MoeA"/>
    <property type="match status" value="1"/>
</dbReference>
<dbReference type="SUPFAM" id="SSF63867">
    <property type="entry name" value="MoeA C-terminal domain-like"/>
    <property type="match status" value="1"/>
</dbReference>
<dbReference type="InterPro" id="IPR036425">
    <property type="entry name" value="MoaB/Mog-like_dom_sf"/>
</dbReference>
<dbReference type="AlphaFoldDB" id="A0A395M094"/>
<reference evidence="8 9" key="1">
    <citation type="journal article" date="2011" name="ISME J.">
        <title>Community ecology of hot spring cyanobacterial mats: predominant populations and their functional potential.</title>
        <authorList>
            <person name="Klatt C.G."/>
            <person name="Wood J.M."/>
            <person name="Rusch D.B."/>
            <person name="Bateson M.M."/>
            <person name="Hamamura N."/>
            <person name="Heidelberg J.F."/>
            <person name="Grossman A.R."/>
            <person name="Bhaya D."/>
            <person name="Cohan F.M."/>
            <person name="Kuhl M."/>
            <person name="Bryant D.A."/>
            <person name="Ward D.M."/>
        </authorList>
    </citation>
    <scope>NUCLEOTIDE SEQUENCE [LARGE SCALE GENOMIC DNA]</scope>
    <source>
        <strain evidence="8">OS</strain>
    </source>
</reference>
<gene>
    <name evidence="8" type="ORF">D0433_09720</name>
</gene>
<dbReference type="EMBL" id="PHFL01000060">
    <property type="protein sequence ID" value="RFM23638.1"/>
    <property type="molecule type" value="Genomic_DNA"/>
</dbReference>
<dbReference type="SUPFAM" id="SSF63882">
    <property type="entry name" value="MoeA N-terminal region -like"/>
    <property type="match status" value="1"/>
</dbReference>